<keyword evidence="5" id="KW-1185">Reference proteome</keyword>
<dbReference type="Gene3D" id="1.25.40.10">
    <property type="entry name" value="Tetratricopeptide repeat domain"/>
    <property type="match status" value="2"/>
</dbReference>
<proteinExistence type="predicted"/>
<dbReference type="RefSeq" id="WP_171435966.1">
    <property type="nucleotide sequence ID" value="NZ_JABFJV010000095.1"/>
</dbReference>
<dbReference type="Proteomes" id="UP000563426">
    <property type="component" value="Unassembled WGS sequence"/>
</dbReference>
<evidence type="ECO:0000313" key="4">
    <source>
        <dbReference type="EMBL" id="NOK35131.1"/>
    </source>
</evidence>
<organism evidence="4 5">
    <name type="scientific">Corallococcus exercitus</name>
    <dbReference type="NCBI Taxonomy" id="2316736"/>
    <lineage>
        <taxon>Bacteria</taxon>
        <taxon>Pseudomonadati</taxon>
        <taxon>Myxococcota</taxon>
        <taxon>Myxococcia</taxon>
        <taxon>Myxococcales</taxon>
        <taxon>Cystobacterineae</taxon>
        <taxon>Myxococcaceae</taxon>
        <taxon>Corallococcus</taxon>
    </lineage>
</organism>
<feature type="signal peptide" evidence="1">
    <location>
        <begin position="1"/>
        <end position="30"/>
    </location>
</feature>
<feature type="domain" description="Transglutaminase-like" evidence="2">
    <location>
        <begin position="292"/>
        <end position="400"/>
    </location>
</feature>
<comment type="caution">
    <text evidence="4">The sequence shown here is derived from an EMBL/GenBank/DDBJ whole genome shotgun (WGS) entry which is preliminary data.</text>
</comment>
<dbReference type="Pfam" id="PF12969">
    <property type="entry name" value="DUF3857"/>
    <property type="match status" value="1"/>
</dbReference>
<feature type="chain" id="PRO_5030999850" evidence="1">
    <location>
        <begin position="31"/>
        <end position="1388"/>
    </location>
</feature>
<keyword evidence="1" id="KW-0732">Signal</keyword>
<reference evidence="4 5" key="1">
    <citation type="submission" date="2020-05" db="EMBL/GenBank/DDBJ databases">
        <authorList>
            <person name="Whitworth D."/>
        </authorList>
    </citation>
    <scope>NUCLEOTIDE SEQUENCE [LARGE SCALE GENOMIC DNA]</scope>
    <source>
        <strain evidence="4 5">AB043B</strain>
    </source>
</reference>
<dbReference type="Gene3D" id="3.10.620.30">
    <property type="match status" value="1"/>
</dbReference>
<dbReference type="InterPro" id="IPR011990">
    <property type="entry name" value="TPR-like_helical_dom_sf"/>
</dbReference>
<protein>
    <submittedName>
        <fullName evidence="4">DUF3857 domain-containing protein</fullName>
    </submittedName>
</protein>
<dbReference type="InterPro" id="IPR038765">
    <property type="entry name" value="Papain-like_cys_pep_sf"/>
</dbReference>
<evidence type="ECO:0000259" key="2">
    <source>
        <dbReference type="Pfam" id="PF01841"/>
    </source>
</evidence>
<evidence type="ECO:0000313" key="5">
    <source>
        <dbReference type="Proteomes" id="UP000563426"/>
    </source>
</evidence>
<evidence type="ECO:0000256" key="1">
    <source>
        <dbReference type="SAM" id="SignalP"/>
    </source>
</evidence>
<dbReference type="EMBL" id="JABFJV010000095">
    <property type="protein sequence ID" value="NOK35131.1"/>
    <property type="molecule type" value="Genomic_DNA"/>
</dbReference>
<gene>
    <name evidence="4" type="ORF">HMI49_18175</name>
</gene>
<dbReference type="InterPro" id="IPR002931">
    <property type="entry name" value="Transglutaminase-like"/>
</dbReference>
<accession>A0A7Y4KK15</accession>
<dbReference type="SUPFAM" id="SSF54001">
    <property type="entry name" value="Cysteine proteinases"/>
    <property type="match status" value="1"/>
</dbReference>
<feature type="domain" description="DUF3857" evidence="3">
    <location>
        <begin position="80"/>
        <end position="245"/>
    </location>
</feature>
<dbReference type="SUPFAM" id="SSF48452">
    <property type="entry name" value="TPR-like"/>
    <property type="match status" value="2"/>
</dbReference>
<dbReference type="Gene3D" id="2.60.40.3140">
    <property type="match status" value="1"/>
</dbReference>
<sequence length="1388" mass="150372">MRHASPVPAFRDATSSVLLCLLLAALPALGAERAGPWEGPAFTASASAMAASAARLPAPAGGGDVEVLLREGNYQELGPHRWRTTQRNVFRILTAAGVREWAEARAEWSPWRQQRPVLRARVITPDGKEHPLDEGTLHDAPVEDAAPDVYSDTRALRAPLPSLRPGSVVEVESVVEDTQAFFDAGVVTHFYFASPVPVRKVRLVIDVAPATQLALRVQGLPLEPLPQHQSDRKRLTFEGGPYAAVTPLEADLPAAQAFQPHVAFSTGRSWNEVARAYDGIVEQQLDGASLQARARALAKGSKDRRVVAQRLLEEVRESVRYTGLEFGAAAIVPAPPKQVLARQYGDCKEMSTLLVGLLRGAGIPAHVALVRSGREDVPELPGMGFFNHAIVHVPGTPALWIDPTDPGAEAGMLAPELQGRHALVAAPDTQGLTVIDEAPAAANTALFTRTVELSDEGPARVKETRELSGSLAVQYRRMLRAVRPDDLRRNLEALATAQYQGQLEGMKHTSLEEGTGPFRLELDVASARFATTGWRSVRVPLRLDSPLAWLPDSLDDVRELLPDELGRKPAQPAKRKADLVLPVAYRAEVRYRLRPPRGFGVRTVPRDETLSLGPATLALGYTRESDGGLTATFRFDTVKRRYTPDEVTAFRAALATFAHRAPLEVELEDRGARLVEAGRVKDGLDLYEKRLASREGPAQVRARYAGTLLRLGFGAQARVEARRAVEQQPSSPLVHHVLAWVLQHDAQGQRLRPGADLEGAVASCRKAIALEPDNVAANVLLADLLEHNRDGEHFGRGAPLAEAVATWRHLRDDLGARDVDDRLITALFRSGATAEALEAARAAAPSDLRANVLVMTTAERQGVAEAIAEADREFEGPDARRQALALAGNHLLTRGRADVAVKLFEAALKNAYDPDRQFQLELAKNARDGKNAKEEKGPEALVRRIVKAAWTARDVKDFKAAIRPLMSNRDREDSTLARKLELLHAQASRFARTSLDSVGESSMADLAVAALDLKAEGQEKVGYRVRLKFLLGEQVYEDTWYVVTESNQLRLLGSVTDPRPLGAEALRWLDAGRLKEAVVWIGWAVADTREVAPGGLSPLASFANTLRGFSGAEGVTHLRAACAYLGASTGDARVLAALRAQAQYASGEERHRLMMALAVALRANGRDPDAEGILDEVRSDVPQSAEAFWLKRELLAERGRWAELRQVAESRLALLHTDGLGLESLMVASLNLGDWANLTQATSELMDAGTAGPEAYRTLAWAALHRGRVTSEDIAWAQKAVRLGAEGDTKPTALLAALLVESGKLVEARKLVDDAVDQGGAEVATDAGLLYAKARLAEAFGLAEAARGLYRAVPADDTADTRSFHRLAQARLHRGRGGAALTSASRTE</sequence>
<name>A0A7Y4KK15_9BACT</name>
<evidence type="ECO:0000259" key="3">
    <source>
        <dbReference type="Pfam" id="PF12969"/>
    </source>
</evidence>
<dbReference type="Pfam" id="PF01841">
    <property type="entry name" value="Transglut_core"/>
    <property type="match status" value="1"/>
</dbReference>
<dbReference type="InterPro" id="IPR024618">
    <property type="entry name" value="DUF3857"/>
</dbReference>